<organism evidence="1 2">
    <name type="scientific">Rhizobium leguminosarum bv. trifolii WSM597</name>
    <dbReference type="NCBI Taxonomy" id="754764"/>
    <lineage>
        <taxon>Bacteria</taxon>
        <taxon>Pseudomonadati</taxon>
        <taxon>Pseudomonadota</taxon>
        <taxon>Alphaproteobacteria</taxon>
        <taxon>Hyphomicrobiales</taxon>
        <taxon>Rhizobiaceae</taxon>
        <taxon>Rhizobium/Agrobacterium group</taxon>
        <taxon>Rhizobium</taxon>
    </lineage>
</organism>
<accession>I9N888</accession>
<dbReference type="AlphaFoldDB" id="I9N888"/>
<name>I9N888_RHILT</name>
<protein>
    <recommendedName>
        <fullName evidence="3">N-acetyltransferase domain-containing protein</fullName>
    </recommendedName>
</protein>
<proteinExistence type="predicted"/>
<dbReference type="Proteomes" id="UP000005092">
    <property type="component" value="Unassembled WGS sequence"/>
</dbReference>
<evidence type="ECO:0000313" key="2">
    <source>
        <dbReference type="Proteomes" id="UP000005092"/>
    </source>
</evidence>
<dbReference type="HOGENOM" id="CLU_1833596_0_0_5"/>
<dbReference type="EMBL" id="JH719381">
    <property type="protein sequence ID" value="EJB02912.1"/>
    <property type="molecule type" value="Genomic_DNA"/>
</dbReference>
<evidence type="ECO:0008006" key="3">
    <source>
        <dbReference type="Google" id="ProtNLM"/>
    </source>
</evidence>
<sequence length="140" mass="16226">MFGNLAQRCIEEIDLADYTLAEAKEAFRGIWKLGNLWALDFHGEPIGLIGFQRDEIDVGVPVLATFFVGKAKFFDPAVPSVRFGRKFMRKMQTEFDNLPVVSMCYGVHPEIERWYRLMGYRLAETYGVQRNFVLDPVRRL</sequence>
<evidence type="ECO:0000313" key="1">
    <source>
        <dbReference type="EMBL" id="EJB02912.1"/>
    </source>
</evidence>
<reference evidence="1 2" key="1">
    <citation type="submission" date="2012-02" db="EMBL/GenBank/DDBJ databases">
        <title>Improved High-Quality Draft Sequence of Rhizobium leguminosarum bv. trifolii WSM597.</title>
        <authorList>
            <consortium name="US DOE Joint Genome Institute"/>
            <person name="Lucas S."/>
            <person name="Han J."/>
            <person name="Lapidus A."/>
            <person name="Cheng J.-F."/>
            <person name="Goodwin L."/>
            <person name="Pitluck S."/>
            <person name="Peters L."/>
            <person name="Ovchinnikova G."/>
            <person name="Held B."/>
            <person name="Detter J.C."/>
            <person name="Han C."/>
            <person name="Tapia R."/>
            <person name="Land M."/>
            <person name="Hauser L."/>
            <person name="Kyrpides N."/>
            <person name="Ivanova N."/>
            <person name="Pagani I."/>
            <person name="Brau L."/>
            <person name="Yates R."/>
            <person name="O'Hara G."/>
            <person name="Rui T."/>
            <person name="Howieson J."/>
            <person name="Reeve W."/>
            <person name="Woyke T."/>
        </authorList>
    </citation>
    <scope>NUCLEOTIDE SEQUENCE [LARGE SCALE GENOMIC DNA]</scope>
    <source>
        <strain evidence="1 2">WSM597</strain>
    </source>
</reference>
<gene>
    <name evidence="1" type="ORF">Rleg9DRAFT_1726</name>
</gene>